<evidence type="ECO:0000313" key="19">
    <source>
        <dbReference type="EMBL" id="RWR82229.1"/>
    </source>
</evidence>
<dbReference type="PANTHER" id="PTHR21071:SF4">
    <property type="entry name" value="UDP-N-ACETYLENOLPYRUVOYLGLUCOSAMINE REDUCTASE"/>
    <property type="match status" value="1"/>
</dbReference>
<dbReference type="GO" id="GO:0008762">
    <property type="term" value="F:UDP-N-acetylmuramate dehydrogenase activity"/>
    <property type="evidence" value="ECO:0007669"/>
    <property type="project" value="UniProtKB-EC"/>
</dbReference>
<evidence type="ECO:0000256" key="17">
    <source>
        <dbReference type="SAM" id="MobiDB-lite"/>
    </source>
</evidence>
<keyword evidence="6" id="KW-0963">Cytoplasm</keyword>
<proteinExistence type="inferred from homology"/>
<dbReference type="OrthoDB" id="66620at2759"/>
<keyword evidence="7" id="KW-0132">Cell division</keyword>
<keyword evidence="11" id="KW-0133">Cell shape</keyword>
<keyword evidence="20" id="KW-1185">Reference proteome</keyword>
<dbReference type="NCBIfam" id="TIGR00179">
    <property type="entry name" value="murB"/>
    <property type="match status" value="1"/>
</dbReference>
<dbReference type="SUPFAM" id="SSF56176">
    <property type="entry name" value="FAD-binding/transporter-associated domain-like"/>
    <property type="match status" value="1"/>
</dbReference>
<dbReference type="GO" id="GO:0005829">
    <property type="term" value="C:cytosol"/>
    <property type="evidence" value="ECO:0007669"/>
    <property type="project" value="TreeGrafter"/>
</dbReference>
<dbReference type="NCBIfam" id="NF010480">
    <property type="entry name" value="PRK13905.1"/>
    <property type="match status" value="1"/>
</dbReference>
<evidence type="ECO:0000256" key="8">
    <source>
        <dbReference type="ARBA" id="ARBA00022630"/>
    </source>
</evidence>
<organism evidence="19 20">
    <name type="scientific">Cinnamomum micranthum f. kanehirae</name>
    <dbReference type="NCBI Taxonomy" id="337451"/>
    <lineage>
        <taxon>Eukaryota</taxon>
        <taxon>Viridiplantae</taxon>
        <taxon>Streptophyta</taxon>
        <taxon>Embryophyta</taxon>
        <taxon>Tracheophyta</taxon>
        <taxon>Spermatophyta</taxon>
        <taxon>Magnoliopsida</taxon>
        <taxon>Magnoliidae</taxon>
        <taxon>Laurales</taxon>
        <taxon>Lauraceae</taxon>
        <taxon>Cinnamomum</taxon>
    </lineage>
</organism>
<dbReference type="GO" id="GO:0071949">
    <property type="term" value="F:FAD binding"/>
    <property type="evidence" value="ECO:0007669"/>
    <property type="project" value="InterPro"/>
</dbReference>
<protein>
    <recommendedName>
        <fullName evidence="5">UDP-N-acetylmuramate dehydrogenase</fullName>
        <ecNumber evidence="5">1.3.1.98</ecNumber>
    </recommendedName>
</protein>
<dbReference type="InterPro" id="IPR036635">
    <property type="entry name" value="MurB_C_sf"/>
</dbReference>
<dbReference type="Pfam" id="PF01565">
    <property type="entry name" value="FAD_binding_4"/>
    <property type="match status" value="1"/>
</dbReference>
<evidence type="ECO:0000256" key="10">
    <source>
        <dbReference type="ARBA" id="ARBA00022857"/>
    </source>
</evidence>
<dbReference type="UniPathway" id="UPA00219"/>
<name>A0A3S3MYZ5_9MAGN</name>
<comment type="pathway">
    <text evidence="4">Cell wall biogenesis; peptidoglycan biosynthesis.</text>
</comment>
<evidence type="ECO:0000259" key="18">
    <source>
        <dbReference type="PROSITE" id="PS51387"/>
    </source>
</evidence>
<dbReference type="AlphaFoldDB" id="A0A3S3MYZ5"/>
<comment type="catalytic activity">
    <reaction evidence="16">
        <text>UDP-N-acetyl-alpha-D-muramate + NADP(+) = UDP-N-acetyl-3-O-(1-carboxyvinyl)-alpha-D-glucosamine + NADPH + H(+)</text>
        <dbReference type="Rhea" id="RHEA:12248"/>
        <dbReference type="ChEBI" id="CHEBI:15378"/>
        <dbReference type="ChEBI" id="CHEBI:57783"/>
        <dbReference type="ChEBI" id="CHEBI:58349"/>
        <dbReference type="ChEBI" id="CHEBI:68483"/>
        <dbReference type="ChEBI" id="CHEBI:70757"/>
        <dbReference type="EC" id="1.3.1.98"/>
    </reaction>
</comment>
<feature type="compositionally biased region" description="Low complexity" evidence="17">
    <location>
        <begin position="61"/>
        <end position="70"/>
    </location>
</feature>
<gene>
    <name evidence="19" type="ORF">CKAN_01094100</name>
</gene>
<sequence length="375" mass="41745">MLLLQAKPSIPSHFLHFFFPNQTIRGSDDAKPILSFHPPNVFHRLQASQNTPPSIPKEESSSSSSSSSSSGPHFREIEEEEGLRFIRGKKLLSDLSTWGIGGPCNYYIEVFDESHLISAVRHCCRHSIQFLVIGKGSNCLFDDRGFNGCIILNQIEFIERIGPGAYRVGSGYPFNRLGMQCSKEGFSGLEFAGGIPGTVGGAAFMNAGANGQESADTIENVSIIRMDGSHRVLNRSELAFGYRRSCFQKMEDMAAIVAVTFKLTPSVSAMEWQRTYLERRRMSQPLQDRSAGSVFRNPSLGSMVSAAELIEKTGLKGFKVGGAKVSDLHANFLINCDGSTSRDMLQLIELVKEKVYRRFKIKLEEEIQYIPYDFR</sequence>
<evidence type="ECO:0000256" key="2">
    <source>
        <dbReference type="ARBA" id="ARBA00003921"/>
    </source>
</evidence>
<feature type="region of interest" description="Disordered" evidence="17">
    <location>
        <begin position="47"/>
        <end position="74"/>
    </location>
</feature>
<evidence type="ECO:0000256" key="15">
    <source>
        <dbReference type="ARBA" id="ARBA00023316"/>
    </source>
</evidence>
<evidence type="ECO:0000256" key="6">
    <source>
        <dbReference type="ARBA" id="ARBA00022490"/>
    </source>
</evidence>
<evidence type="ECO:0000256" key="13">
    <source>
        <dbReference type="ARBA" id="ARBA00023002"/>
    </source>
</evidence>
<dbReference type="InterPro" id="IPR036318">
    <property type="entry name" value="FAD-bd_PCMH-like_sf"/>
</dbReference>
<evidence type="ECO:0000256" key="5">
    <source>
        <dbReference type="ARBA" id="ARBA00012518"/>
    </source>
</evidence>
<dbReference type="InterPro" id="IPR011601">
    <property type="entry name" value="MurB_C"/>
</dbReference>
<dbReference type="InterPro" id="IPR016169">
    <property type="entry name" value="FAD-bd_PCMH_sub2"/>
</dbReference>
<feature type="domain" description="FAD-binding PCMH-type" evidence="18">
    <location>
        <begin position="99"/>
        <end position="266"/>
    </location>
</feature>
<evidence type="ECO:0000256" key="9">
    <source>
        <dbReference type="ARBA" id="ARBA00022827"/>
    </source>
</evidence>
<dbReference type="PROSITE" id="PS51387">
    <property type="entry name" value="FAD_PCMH"/>
    <property type="match status" value="1"/>
</dbReference>
<evidence type="ECO:0000256" key="12">
    <source>
        <dbReference type="ARBA" id="ARBA00022984"/>
    </source>
</evidence>
<evidence type="ECO:0000256" key="16">
    <source>
        <dbReference type="ARBA" id="ARBA00048914"/>
    </source>
</evidence>
<evidence type="ECO:0000256" key="14">
    <source>
        <dbReference type="ARBA" id="ARBA00023306"/>
    </source>
</evidence>
<dbReference type="InterPro" id="IPR003170">
    <property type="entry name" value="MurB"/>
</dbReference>
<dbReference type="EMBL" id="QPKB01000004">
    <property type="protein sequence ID" value="RWR82229.1"/>
    <property type="molecule type" value="Genomic_DNA"/>
</dbReference>
<dbReference type="STRING" id="337451.A0A3S3MYZ5"/>
<dbReference type="PANTHER" id="PTHR21071">
    <property type="entry name" value="UDP-N-ACETYLENOLPYRUVOYLGLUCOSAMINE REDUCTASE"/>
    <property type="match status" value="1"/>
</dbReference>
<comment type="function">
    <text evidence="2">Cell wall formation.</text>
</comment>
<keyword evidence="9" id="KW-0274">FAD</keyword>
<keyword evidence="12" id="KW-0573">Peptidoglycan synthesis</keyword>
<dbReference type="InterPro" id="IPR016166">
    <property type="entry name" value="FAD-bd_PCMH"/>
</dbReference>
<comment type="caution">
    <text evidence="19">The sequence shown here is derived from an EMBL/GenBank/DDBJ whole genome shotgun (WGS) entry which is preliminary data.</text>
</comment>
<dbReference type="Gene3D" id="3.30.43.10">
    <property type="entry name" value="Uridine Diphospho-n-acetylenolpyruvylglucosamine Reductase, domain 2"/>
    <property type="match status" value="1"/>
</dbReference>
<keyword evidence="8" id="KW-0285">Flavoprotein</keyword>
<evidence type="ECO:0000313" key="20">
    <source>
        <dbReference type="Proteomes" id="UP000283530"/>
    </source>
</evidence>
<keyword evidence="14" id="KW-0131">Cell cycle</keyword>
<evidence type="ECO:0000256" key="1">
    <source>
        <dbReference type="ARBA" id="ARBA00001974"/>
    </source>
</evidence>
<dbReference type="HAMAP" id="MF_00037">
    <property type="entry name" value="MurB"/>
    <property type="match status" value="1"/>
</dbReference>
<reference evidence="19 20" key="1">
    <citation type="journal article" date="2019" name="Nat. Plants">
        <title>Stout camphor tree genome fills gaps in understanding of flowering plant genome evolution.</title>
        <authorList>
            <person name="Chaw S.M."/>
            <person name="Liu Y.C."/>
            <person name="Wu Y.W."/>
            <person name="Wang H.Y."/>
            <person name="Lin C.I."/>
            <person name="Wu C.S."/>
            <person name="Ke H.M."/>
            <person name="Chang L.Y."/>
            <person name="Hsu C.Y."/>
            <person name="Yang H.T."/>
            <person name="Sudianto E."/>
            <person name="Hsu M.H."/>
            <person name="Wu K.P."/>
            <person name="Wang L.N."/>
            <person name="Leebens-Mack J.H."/>
            <person name="Tsai I.J."/>
        </authorList>
    </citation>
    <scope>NUCLEOTIDE SEQUENCE [LARGE SCALE GENOMIC DNA]</scope>
    <source>
        <strain evidence="20">cv. Chaw 1501</strain>
        <tissue evidence="19">Young leaves</tissue>
    </source>
</reference>
<keyword evidence="10" id="KW-0521">NADP</keyword>
<dbReference type="EC" id="1.3.1.98" evidence="5"/>
<evidence type="ECO:0000256" key="3">
    <source>
        <dbReference type="ARBA" id="ARBA00004496"/>
    </source>
</evidence>
<evidence type="ECO:0000256" key="11">
    <source>
        <dbReference type="ARBA" id="ARBA00022960"/>
    </source>
</evidence>
<dbReference type="GO" id="GO:0071555">
    <property type="term" value="P:cell wall organization"/>
    <property type="evidence" value="ECO:0007669"/>
    <property type="project" value="UniProtKB-KW"/>
</dbReference>
<evidence type="ECO:0000256" key="4">
    <source>
        <dbReference type="ARBA" id="ARBA00004752"/>
    </source>
</evidence>
<accession>A0A3S3MYZ5</accession>
<keyword evidence="13" id="KW-0560">Oxidoreductase</keyword>
<dbReference type="InterPro" id="IPR016167">
    <property type="entry name" value="FAD-bd_PCMH_sub1"/>
</dbReference>
<comment type="subcellular location">
    <subcellularLocation>
        <location evidence="3">Cytoplasm</location>
    </subcellularLocation>
</comment>
<dbReference type="Proteomes" id="UP000283530">
    <property type="component" value="Unassembled WGS sequence"/>
</dbReference>
<dbReference type="GO" id="GO:0051301">
    <property type="term" value="P:cell division"/>
    <property type="evidence" value="ECO:0007669"/>
    <property type="project" value="UniProtKB-KW"/>
</dbReference>
<dbReference type="Gene3D" id="3.90.78.10">
    <property type="entry name" value="UDP-N-acetylenolpyruvoylglucosamine reductase, C-terminal domain"/>
    <property type="match status" value="1"/>
</dbReference>
<dbReference type="GO" id="GO:0008360">
    <property type="term" value="P:regulation of cell shape"/>
    <property type="evidence" value="ECO:0007669"/>
    <property type="project" value="UniProtKB-KW"/>
</dbReference>
<keyword evidence="15" id="KW-0961">Cell wall biogenesis/degradation</keyword>
<dbReference type="Pfam" id="PF02873">
    <property type="entry name" value="MurB_C"/>
    <property type="match status" value="1"/>
</dbReference>
<comment type="cofactor">
    <cofactor evidence="1">
        <name>FAD</name>
        <dbReference type="ChEBI" id="CHEBI:57692"/>
    </cofactor>
</comment>
<evidence type="ECO:0000256" key="7">
    <source>
        <dbReference type="ARBA" id="ARBA00022618"/>
    </source>
</evidence>
<dbReference type="InterPro" id="IPR006094">
    <property type="entry name" value="Oxid_FAD_bind_N"/>
</dbReference>
<dbReference type="SUPFAM" id="SSF56194">
    <property type="entry name" value="Uridine diphospho-N-Acetylenolpyruvylglucosamine reductase, MurB, C-terminal domain"/>
    <property type="match status" value="1"/>
</dbReference>
<dbReference type="Gene3D" id="3.30.465.10">
    <property type="match status" value="1"/>
</dbReference>